<name>A0A5B6WZ97_9ROSI</name>
<evidence type="ECO:0000313" key="3">
    <source>
        <dbReference type="EMBL" id="KAA3486344.1"/>
    </source>
</evidence>
<accession>A0A5B6WZ97</accession>
<dbReference type="AlphaFoldDB" id="A0A5B6WZ97"/>
<dbReference type="Proteomes" id="UP000325315">
    <property type="component" value="Unassembled WGS sequence"/>
</dbReference>
<evidence type="ECO:0000259" key="2">
    <source>
        <dbReference type="Pfam" id="PF25597"/>
    </source>
</evidence>
<protein>
    <submittedName>
        <fullName evidence="3">Pleiotropic drug resistance protein 3-like</fullName>
    </submittedName>
</protein>
<dbReference type="EMBL" id="SMMG02000001">
    <property type="protein sequence ID" value="KAA3486344.1"/>
    <property type="molecule type" value="Genomic_DNA"/>
</dbReference>
<dbReference type="CDD" id="cd09272">
    <property type="entry name" value="RNase_HI_RT_Ty1"/>
    <property type="match status" value="1"/>
</dbReference>
<dbReference type="SUPFAM" id="SSF56672">
    <property type="entry name" value="DNA/RNA polymerases"/>
    <property type="match status" value="1"/>
</dbReference>
<proteinExistence type="predicted"/>
<organism evidence="3 4">
    <name type="scientific">Gossypium australe</name>
    <dbReference type="NCBI Taxonomy" id="47621"/>
    <lineage>
        <taxon>Eukaryota</taxon>
        <taxon>Viridiplantae</taxon>
        <taxon>Streptophyta</taxon>
        <taxon>Embryophyta</taxon>
        <taxon>Tracheophyta</taxon>
        <taxon>Spermatophyta</taxon>
        <taxon>Magnoliopsida</taxon>
        <taxon>eudicotyledons</taxon>
        <taxon>Gunneridae</taxon>
        <taxon>Pentapetalae</taxon>
        <taxon>rosids</taxon>
        <taxon>malvids</taxon>
        <taxon>Malvales</taxon>
        <taxon>Malvaceae</taxon>
        <taxon>Malvoideae</taxon>
        <taxon>Gossypium</taxon>
    </lineage>
</organism>
<feature type="domain" description="Retroviral polymerase SH3-like" evidence="2">
    <location>
        <begin position="16"/>
        <end position="78"/>
    </location>
</feature>
<reference evidence="4" key="1">
    <citation type="journal article" date="2019" name="Plant Biotechnol. J.">
        <title>Genome sequencing of the Australian wild diploid species Gossypium australe highlights disease resistance and delayed gland morphogenesis.</title>
        <authorList>
            <person name="Cai Y."/>
            <person name="Cai X."/>
            <person name="Wang Q."/>
            <person name="Wang P."/>
            <person name="Zhang Y."/>
            <person name="Cai C."/>
            <person name="Xu Y."/>
            <person name="Wang K."/>
            <person name="Zhou Z."/>
            <person name="Wang C."/>
            <person name="Geng S."/>
            <person name="Li B."/>
            <person name="Dong Q."/>
            <person name="Hou Y."/>
            <person name="Wang H."/>
            <person name="Ai P."/>
            <person name="Liu Z."/>
            <person name="Yi F."/>
            <person name="Sun M."/>
            <person name="An G."/>
            <person name="Cheng J."/>
            <person name="Zhang Y."/>
            <person name="Shi Q."/>
            <person name="Xie Y."/>
            <person name="Shi X."/>
            <person name="Chang Y."/>
            <person name="Huang F."/>
            <person name="Chen Y."/>
            <person name="Hong S."/>
            <person name="Mi L."/>
            <person name="Sun Q."/>
            <person name="Zhang L."/>
            <person name="Zhou B."/>
            <person name="Peng R."/>
            <person name="Zhang X."/>
            <person name="Liu F."/>
        </authorList>
    </citation>
    <scope>NUCLEOTIDE SEQUENCE [LARGE SCALE GENOMIC DNA]</scope>
    <source>
        <strain evidence="4">cv. PA1801</strain>
    </source>
</reference>
<dbReference type="InterPro" id="IPR043502">
    <property type="entry name" value="DNA/RNA_pol_sf"/>
</dbReference>
<comment type="caution">
    <text evidence="3">The sequence shown here is derived from an EMBL/GenBank/DDBJ whole genome shotgun (WGS) entry which is preliminary data.</text>
</comment>
<dbReference type="PANTHER" id="PTHR11439:SF503">
    <property type="entry name" value="CYSTEINE-RICH RLK (RECEPTOR-LIKE PROTEIN KINASE) 8"/>
    <property type="match status" value="1"/>
</dbReference>
<feature type="domain" description="Reverse transcriptase Ty1/copia-type" evidence="1">
    <location>
        <begin position="155"/>
        <end position="229"/>
    </location>
</feature>
<dbReference type="OrthoDB" id="1306064at2759"/>
<dbReference type="InterPro" id="IPR013103">
    <property type="entry name" value="RVT_2"/>
</dbReference>
<feature type="domain" description="Reverse transcriptase Ty1/copia-type" evidence="1">
    <location>
        <begin position="230"/>
        <end position="358"/>
    </location>
</feature>
<evidence type="ECO:0000313" key="4">
    <source>
        <dbReference type="Proteomes" id="UP000325315"/>
    </source>
</evidence>
<dbReference type="PANTHER" id="PTHR11439">
    <property type="entry name" value="GAG-POL-RELATED RETROTRANSPOSON"/>
    <property type="match status" value="1"/>
</dbReference>
<dbReference type="Pfam" id="PF25597">
    <property type="entry name" value="SH3_retrovirus"/>
    <property type="match status" value="1"/>
</dbReference>
<dbReference type="InterPro" id="IPR057670">
    <property type="entry name" value="SH3_retrovirus"/>
</dbReference>
<evidence type="ECO:0000259" key="1">
    <source>
        <dbReference type="Pfam" id="PF07727"/>
    </source>
</evidence>
<sequence length="446" mass="50738">MAWTQASVSYLKVFGCVCYILIPAERRTKLEERSVPGIFVGYSSTKKGYRICDPSTKKILVSRDVKFDEEKTWSWDGSNASQFEEDLVDGSLELVENELSNANVDDPSVRGTRSIDDIYQRCIVAIVEPSSFEEAVRSKHWKKAMKVEIDMIRKNDTWDLVDRPDQKKIIGIKWVFRAKFNADGSLNKHKARLVVKGYSQQYGIDFMETFAPVARLDTIKLLFAIAAQKQLKKALYGLKQAPRVWYDKVDAYLSRLGFEKSMSEPTLYVKKSQDETLLIVSIYVDDLLMTGSKDDLIQEFKTQMQDVFDMTDLGTMTYFLGMEVNHTDQGIFVSQYAFALKILNKFCMANCKIASTPLAQAGQALCMHCCNVMHFKAAKRVLRYIKGTLSYEVKFEKGNELRLVGYSDSDWAGSVDDMKSTSGYFFTLGSSVFCWSSKKQQTVAQS</sequence>
<keyword evidence="4" id="KW-1185">Reference proteome</keyword>
<dbReference type="Pfam" id="PF07727">
    <property type="entry name" value="RVT_2"/>
    <property type="match status" value="2"/>
</dbReference>
<gene>
    <name evidence="3" type="ORF">EPI10_030266</name>
</gene>